<dbReference type="PANTHER" id="PTHR33710">
    <property type="entry name" value="BNAC02G09200D PROTEIN"/>
    <property type="match status" value="1"/>
</dbReference>
<sequence length="236" mass="26856">MDCISWNVRGLGRLEKRRAVRKLVNKLKPSFLFIQESKVRSVYYRLVTLLGGRIITKGMIIDAVGSSGGLISLWSEDAFSAKECVNIDRCSIILGELAILKKEVVICNVYAPNTDAERVELWEFIVNNQRRFPVPWIVGGDFNVVLNASEKLGGPPIWSHLRNFRNFIDAAMLVNLPMHGFPFTWTNAKEVASWARLDRFLVSPELISWFLDMLQRNLPKSISDHSAVWLGIPKKE</sequence>
<organism evidence="2 3">
    <name type="scientific">Dipteronia sinensis</name>
    <dbReference type="NCBI Taxonomy" id="43782"/>
    <lineage>
        <taxon>Eukaryota</taxon>
        <taxon>Viridiplantae</taxon>
        <taxon>Streptophyta</taxon>
        <taxon>Embryophyta</taxon>
        <taxon>Tracheophyta</taxon>
        <taxon>Spermatophyta</taxon>
        <taxon>Magnoliopsida</taxon>
        <taxon>eudicotyledons</taxon>
        <taxon>Gunneridae</taxon>
        <taxon>Pentapetalae</taxon>
        <taxon>rosids</taxon>
        <taxon>malvids</taxon>
        <taxon>Sapindales</taxon>
        <taxon>Sapindaceae</taxon>
        <taxon>Hippocastanoideae</taxon>
        <taxon>Acereae</taxon>
        <taxon>Dipteronia</taxon>
    </lineage>
</organism>
<dbReference type="InterPro" id="IPR005135">
    <property type="entry name" value="Endo/exonuclease/phosphatase"/>
</dbReference>
<name>A0AAE0E794_9ROSI</name>
<dbReference type="EMBL" id="JANJYJ010000004">
    <property type="protein sequence ID" value="KAK3217733.1"/>
    <property type="molecule type" value="Genomic_DNA"/>
</dbReference>
<dbReference type="InterPro" id="IPR036691">
    <property type="entry name" value="Endo/exonu/phosph_ase_sf"/>
</dbReference>
<keyword evidence="3" id="KW-1185">Reference proteome</keyword>
<dbReference type="GO" id="GO:0003824">
    <property type="term" value="F:catalytic activity"/>
    <property type="evidence" value="ECO:0007669"/>
    <property type="project" value="InterPro"/>
</dbReference>
<dbReference type="SUPFAM" id="SSF56219">
    <property type="entry name" value="DNase I-like"/>
    <property type="match status" value="1"/>
</dbReference>
<evidence type="ECO:0000259" key="1">
    <source>
        <dbReference type="Pfam" id="PF03372"/>
    </source>
</evidence>
<comment type="caution">
    <text evidence="2">The sequence shown here is derived from an EMBL/GenBank/DDBJ whole genome shotgun (WGS) entry which is preliminary data.</text>
</comment>
<dbReference type="Proteomes" id="UP001281410">
    <property type="component" value="Unassembled WGS sequence"/>
</dbReference>
<protein>
    <recommendedName>
        <fullName evidence="1">Endonuclease/exonuclease/phosphatase domain-containing protein</fullName>
    </recommendedName>
</protein>
<gene>
    <name evidence="2" type="ORF">Dsin_011703</name>
</gene>
<feature type="domain" description="Endonuclease/exonuclease/phosphatase" evidence="1">
    <location>
        <begin position="4"/>
        <end position="225"/>
    </location>
</feature>
<dbReference type="Gene3D" id="3.60.10.10">
    <property type="entry name" value="Endonuclease/exonuclease/phosphatase"/>
    <property type="match status" value="1"/>
</dbReference>
<dbReference type="PANTHER" id="PTHR33710:SF64">
    <property type="entry name" value="ENDONUCLEASE_EXONUCLEASE_PHOSPHATASE DOMAIN-CONTAINING PROTEIN"/>
    <property type="match status" value="1"/>
</dbReference>
<proteinExistence type="predicted"/>
<accession>A0AAE0E794</accession>
<reference evidence="2" key="1">
    <citation type="journal article" date="2023" name="Plant J.">
        <title>Genome sequences and population genomics provide insights into the demographic history, inbreeding, and mutation load of two 'living fossil' tree species of Dipteronia.</title>
        <authorList>
            <person name="Feng Y."/>
            <person name="Comes H.P."/>
            <person name="Chen J."/>
            <person name="Zhu S."/>
            <person name="Lu R."/>
            <person name="Zhang X."/>
            <person name="Li P."/>
            <person name="Qiu J."/>
            <person name="Olsen K.M."/>
            <person name="Qiu Y."/>
        </authorList>
    </citation>
    <scope>NUCLEOTIDE SEQUENCE</scope>
    <source>
        <strain evidence="2">NBL</strain>
    </source>
</reference>
<dbReference type="AlphaFoldDB" id="A0AAE0E794"/>
<evidence type="ECO:0000313" key="2">
    <source>
        <dbReference type="EMBL" id="KAK3217733.1"/>
    </source>
</evidence>
<evidence type="ECO:0000313" key="3">
    <source>
        <dbReference type="Proteomes" id="UP001281410"/>
    </source>
</evidence>
<dbReference type="Pfam" id="PF03372">
    <property type="entry name" value="Exo_endo_phos"/>
    <property type="match status" value="1"/>
</dbReference>